<protein>
    <submittedName>
        <fullName evidence="3">SDR family NAD(P)-dependent oxidoreductase</fullName>
    </submittedName>
</protein>
<dbReference type="Pfam" id="PF00106">
    <property type="entry name" value="adh_short"/>
    <property type="match status" value="1"/>
</dbReference>
<keyword evidence="1" id="KW-0560">Oxidoreductase</keyword>
<dbReference type="PANTHER" id="PTHR43157">
    <property type="entry name" value="PHOSPHATIDYLINOSITOL-GLYCAN BIOSYNTHESIS CLASS F PROTEIN-RELATED"/>
    <property type="match status" value="1"/>
</dbReference>
<dbReference type="EMBL" id="JAUBOF010000109">
    <property type="protein sequence ID" value="MDM7490859.1"/>
    <property type="molecule type" value="Genomic_DNA"/>
</dbReference>
<name>A0ABT7RUG0_9NOCA</name>
<evidence type="ECO:0000313" key="3">
    <source>
        <dbReference type="EMBL" id="MDM7490859.1"/>
    </source>
</evidence>
<dbReference type="PRINTS" id="PR00081">
    <property type="entry name" value="GDHRDH"/>
</dbReference>
<dbReference type="Gene3D" id="3.40.50.720">
    <property type="entry name" value="NAD(P)-binding Rossmann-like Domain"/>
    <property type="match status" value="1"/>
</dbReference>
<gene>
    <name evidence="3" type="ORF">QT969_21465</name>
</gene>
<comment type="caution">
    <text evidence="3">The sequence shown here is derived from an EMBL/GenBank/DDBJ whole genome shotgun (WGS) entry which is preliminary data.</text>
</comment>
<reference evidence="3 4" key="1">
    <citation type="submission" date="2023-06" db="EMBL/GenBank/DDBJ databases">
        <title>Rhodococcus indonesiensis sp. nov a new member of the Rhodococcus ruber lineage isolated from a sediment of neutral hot spring.</title>
        <authorList>
            <person name="Kusuma A.B."/>
            <person name="Fenylestari G."/>
            <person name="Ammar F."/>
            <person name="Nouioui I."/>
            <person name="Goodfellow M."/>
        </authorList>
    </citation>
    <scope>NUCLEOTIDE SEQUENCE [LARGE SCALE GENOMIC DNA]</scope>
    <source>
        <strain evidence="3 4">CSLK01-03</strain>
    </source>
</reference>
<feature type="non-terminal residue" evidence="3">
    <location>
        <position position="1"/>
    </location>
</feature>
<evidence type="ECO:0000313" key="4">
    <source>
        <dbReference type="Proteomes" id="UP001233164"/>
    </source>
</evidence>
<dbReference type="PANTHER" id="PTHR43157:SF31">
    <property type="entry name" value="PHOSPHATIDYLINOSITOL-GLYCAN BIOSYNTHESIS CLASS F PROTEIN"/>
    <property type="match status" value="1"/>
</dbReference>
<evidence type="ECO:0000256" key="2">
    <source>
        <dbReference type="SAM" id="MobiDB-lite"/>
    </source>
</evidence>
<dbReference type="SUPFAM" id="SSF51735">
    <property type="entry name" value="NAD(P)-binding Rossmann-fold domains"/>
    <property type="match status" value="1"/>
</dbReference>
<dbReference type="RefSeq" id="WP_289381326.1">
    <property type="nucleotide sequence ID" value="NZ_JAUBOF010000109.1"/>
</dbReference>
<dbReference type="Proteomes" id="UP001233164">
    <property type="component" value="Unassembled WGS sequence"/>
</dbReference>
<sequence length="309" mass="33633">ARGRPVVHGDAQERNGGRGQVSKTVLITGGGRGLGRVTAGKLAARGHNVLLTARTRAAAEDATDAIRRTNPDARVEPRWVELSSLQQVRSFAVAEAERGEPIDVLLHVAGILQTSKERRLTDDGYEETLAVNVLAPFLLTELLMPALARSPSARIVTVASRLHLPGSRGAPVDFDFADVQLEHGYNPDRAYKNSKLAVLWFTYELQRRLEGRPITANAVCPGFVPTTAAASTRGLMRLFMAHVLPHMPFATSVDAATDSLVFMAVDPSLDGIGGRFYGECHEIDSSPQSHDVAQARRFWELAERLTRVV</sequence>
<proteinExistence type="predicted"/>
<accession>A0ABT7RUG0</accession>
<keyword evidence="4" id="KW-1185">Reference proteome</keyword>
<dbReference type="InterPro" id="IPR002347">
    <property type="entry name" value="SDR_fam"/>
</dbReference>
<feature type="region of interest" description="Disordered" evidence="2">
    <location>
        <begin position="1"/>
        <end position="20"/>
    </location>
</feature>
<dbReference type="InterPro" id="IPR036291">
    <property type="entry name" value="NAD(P)-bd_dom_sf"/>
</dbReference>
<evidence type="ECO:0000256" key="1">
    <source>
        <dbReference type="ARBA" id="ARBA00023002"/>
    </source>
</evidence>
<organism evidence="3 4">
    <name type="scientific">Rhodococcus indonesiensis</name>
    <dbReference type="NCBI Taxonomy" id="3055869"/>
    <lineage>
        <taxon>Bacteria</taxon>
        <taxon>Bacillati</taxon>
        <taxon>Actinomycetota</taxon>
        <taxon>Actinomycetes</taxon>
        <taxon>Mycobacteriales</taxon>
        <taxon>Nocardiaceae</taxon>
        <taxon>Rhodococcus</taxon>
    </lineage>
</organism>